<evidence type="ECO:0000313" key="11">
    <source>
        <dbReference type="Proteomes" id="UP000632125"/>
    </source>
</evidence>
<comment type="subcellular location">
    <subcellularLocation>
        <location evidence="1">Cell membrane</location>
        <topology evidence="1">Multi-pass membrane protein</topology>
    </subcellularLocation>
</comment>
<keyword evidence="11" id="KW-1185">Reference proteome</keyword>
<evidence type="ECO:0000256" key="8">
    <source>
        <dbReference type="SAM" id="Phobius"/>
    </source>
</evidence>
<dbReference type="GO" id="GO:0005886">
    <property type="term" value="C:plasma membrane"/>
    <property type="evidence" value="ECO:0007669"/>
    <property type="project" value="UniProtKB-SubCell"/>
</dbReference>
<feature type="transmembrane region" description="Helical" evidence="8">
    <location>
        <begin position="110"/>
        <end position="131"/>
    </location>
</feature>
<feature type="transmembrane region" description="Helical" evidence="8">
    <location>
        <begin position="143"/>
        <end position="165"/>
    </location>
</feature>
<dbReference type="Gene3D" id="1.20.1720.10">
    <property type="entry name" value="Multidrug resistance protein D"/>
    <property type="match status" value="1"/>
</dbReference>
<protein>
    <submittedName>
        <fullName evidence="10">DHA2 family efflux MFS transporter permease subunit</fullName>
    </submittedName>
</protein>
<feature type="transmembrane region" description="Helical" evidence="8">
    <location>
        <begin position="273"/>
        <end position="298"/>
    </location>
</feature>
<evidence type="ECO:0000313" key="10">
    <source>
        <dbReference type="EMBL" id="MBD2869352.1"/>
    </source>
</evidence>
<name>A0A927CLE7_9BACL</name>
<dbReference type="GO" id="GO:0022857">
    <property type="term" value="F:transmembrane transporter activity"/>
    <property type="evidence" value="ECO:0007669"/>
    <property type="project" value="InterPro"/>
</dbReference>
<feature type="transmembrane region" description="Helical" evidence="8">
    <location>
        <begin position="20"/>
        <end position="42"/>
    </location>
</feature>
<feature type="transmembrane region" description="Helical" evidence="8">
    <location>
        <begin position="339"/>
        <end position="358"/>
    </location>
</feature>
<keyword evidence="5 8" id="KW-0812">Transmembrane</keyword>
<dbReference type="PROSITE" id="PS50850">
    <property type="entry name" value="MFS"/>
    <property type="match status" value="1"/>
</dbReference>
<keyword evidence="6 8" id="KW-1133">Transmembrane helix</keyword>
<keyword evidence="7 8" id="KW-0472">Membrane</keyword>
<dbReference type="Proteomes" id="UP000632125">
    <property type="component" value="Unassembled WGS sequence"/>
</dbReference>
<dbReference type="AlphaFoldDB" id="A0A927CLE7"/>
<sequence>MNEPAVMEQGTEAKHRLPMLAAICLGAFLSHFTAGVVNVSLPQLMDELHSDLDTVQWMSTGYLLVIASLLPVMGKMGDRYGHRAVHNWGYACFTLSTLLAAFAADVYTLLALRSAQAVGAAMFQATNMAIIAHQYPPERRGNALGIVSSAVALGGMTGPIAGGIVSEWLSWRWLFLVHVPVAVIATGLALRYIPARPRKPAPVSFDGIGAILFVAAIGAVIYGLSRGNASGWSSVEIVAVFAAGVMALLLFLLREFRGTDPFLPLKALRDPAVALGLTINCASFALANAVLVAMPLYLSDAAGHSPSETGYMMTAYPLLLAACGPIAGRWADRAGSRPFMLAGLGAMGGGLAVLAVFLGRLPLAGIMAVLALIGAGMGFVASPTNRFVMGRAPLRHSGSIGGLIALTRNLGMVVGAALGLGLLNGEAGASAELGAIRLLFAVNAAIGVLCAAVLIIYAVGRRSAGAAAAREKGASR</sequence>
<feature type="transmembrane region" description="Helical" evidence="8">
    <location>
        <begin position="310"/>
        <end position="327"/>
    </location>
</feature>
<dbReference type="InterPro" id="IPR036259">
    <property type="entry name" value="MFS_trans_sf"/>
</dbReference>
<dbReference type="SUPFAM" id="SSF103473">
    <property type="entry name" value="MFS general substrate transporter"/>
    <property type="match status" value="2"/>
</dbReference>
<reference evidence="10" key="1">
    <citation type="submission" date="2020-09" db="EMBL/GenBank/DDBJ databases">
        <title>A novel bacterium of genus Paenibacillus, isolated from South China Sea.</title>
        <authorList>
            <person name="Huang H."/>
            <person name="Mo K."/>
            <person name="Hu Y."/>
        </authorList>
    </citation>
    <scope>NUCLEOTIDE SEQUENCE</scope>
    <source>
        <strain evidence="10">IB182493</strain>
    </source>
</reference>
<feature type="transmembrane region" description="Helical" evidence="8">
    <location>
        <begin position="231"/>
        <end position="253"/>
    </location>
</feature>
<dbReference type="Gene3D" id="1.20.1250.20">
    <property type="entry name" value="MFS general substrate transporter like domains"/>
    <property type="match status" value="1"/>
</dbReference>
<feature type="transmembrane region" description="Helical" evidence="8">
    <location>
        <begin position="85"/>
        <end position="104"/>
    </location>
</feature>
<proteinExistence type="inferred from homology"/>
<evidence type="ECO:0000256" key="6">
    <source>
        <dbReference type="ARBA" id="ARBA00022989"/>
    </source>
</evidence>
<feature type="transmembrane region" description="Helical" evidence="8">
    <location>
        <begin position="205"/>
        <end position="225"/>
    </location>
</feature>
<dbReference type="Pfam" id="PF07690">
    <property type="entry name" value="MFS_1"/>
    <property type="match status" value="2"/>
</dbReference>
<evidence type="ECO:0000256" key="5">
    <source>
        <dbReference type="ARBA" id="ARBA00022692"/>
    </source>
</evidence>
<dbReference type="InterPro" id="IPR020846">
    <property type="entry name" value="MFS_dom"/>
</dbReference>
<dbReference type="CDD" id="cd17321">
    <property type="entry name" value="MFS_MMR_MDR_like"/>
    <property type="match status" value="1"/>
</dbReference>
<feature type="domain" description="Major facilitator superfamily (MFS) profile" evidence="9">
    <location>
        <begin position="19"/>
        <end position="462"/>
    </location>
</feature>
<evidence type="ECO:0000259" key="9">
    <source>
        <dbReference type="PROSITE" id="PS50850"/>
    </source>
</evidence>
<comment type="caution">
    <text evidence="10">The sequence shown here is derived from an EMBL/GenBank/DDBJ whole genome shotgun (WGS) entry which is preliminary data.</text>
</comment>
<feature type="transmembrane region" description="Helical" evidence="8">
    <location>
        <begin position="364"/>
        <end position="382"/>
    </location>
</feature>
<dbReference type="NCBIfam" id="TIGR00711">
    <property type="entry name" value="efflux_EmrB"/>
    <property type="match status" value="1"/>
</dbReference>
<keyword evidence="4" id="KW-1003">Cell membrane</keyword>
<feature type="transmembrane region" description="Helical" evidence="8">
    <location>
        <begin position="435"/>
        <end position="460"/>
    </location>
</feature>
<evidence type="ECO:0000256" key="1">
    <source>
        <dbReference type="ARBA" id="ARBA00004651"/>
    </source>
</evidence>
<organism evidence="10 11">
    <name type="scientific">Paenibacillus arenilitoris</name>
    <dbReference type="NCBI Taxonomy" id="2772299"/>
    <lineage>
        <taxon>Bacteria</taxon>
        <taxon>Bacillati</taxon>
        <taxon>Bacillota</taxon>
        <taxon>Bacilli</taxon>
        <taxon>Bacillales</taxon>
        <taxon>Paenibacillaceae</taxon>
        <taxon>Paenibacillus</taxon>
    </lineage>
</organism>
<evidence type="ECO:0000256" key="4">
    <source>
        <dbReference type="ARBA" id="ARBA00022475"/>
    </source>
</evidence>
<feature type="transmembrane region" description="Helical" evidence="8">
    <location>
        <begin position="54"/>
        <end position="73"/>
    </location>
</feature>
<dbReference type="EMBL" id="JACXIY010000014">
    <property type="protein sequence ID" value="MBD2869352.1"/>
    <property type="molecule type" value="Genomic_DNA"/>
</dbReference>
<dbReference type="PANTHER" id="PTHR42718:SF9">
    <property type="entry name" value="MAJOR FACILITATOR SUPERFAMILY MULTIDRUG TRANSPORTER MFSC"/>
    <property type="match status" value="1"/>
</dbReference>
<evidence type="ECO:0000256" key="7">
    <source>
        <dbReference type="ARBA" id="ARBA00023136"/>
    </source>
</evidence>
<dbReference type="PRINTS" id="PR01036">
    <property type="entry name" value="TCRTETB"/>
</dbReference>
<feature type="transmembrane region" description="Helical" evidence="8">
    <location>
        <begin position="403"/>
        <end position="423"/>
    </location>
</feature>
<evidence type="ECO:0000256" key="2">
    <source>
        <dbReference type="ARBA" id="ARBA00008537"/>
    </source>
</evidence>
<accession>A0A927CLE7</accession>
<dbReference type="PANTHER" id="PTHR42718">
    <property type="entry name" value="MAJOR FACILITATOR SUPERFAMILY MULTIDRUG TRANSPORTER MFSC"/>
    <property type="match status" value="1"/>
</dbReference>
<dbReference type="InterPro" id="IPR011701">
    <property type="entry name" value="MFS"/>
</dbReference>
<dbReference type="InterPro" id="IPR004638">
    <property type="entry name" value="EmrB-like"/>
</dbReference>
<keyword evidence="3" id="KW-0813">Transport</keyword>
<dbReference type="RefSeq" id="WP_190861370.1">
    <property type="nucleotide sequence ID" value="NZ_JACXIY010000014.1"/>
</dbReference>
<comment type="similarity">
    <text evidence="2">Belongs to the major facilitator superfamily. EmrB family.</text>
</comment>
<feature type="transmembrane region" description="Helical" evidence="8">
    <location>
        <begin position="171"/>
        <end position="193"/>
    </location>
</feature>
<gene>
    <name evidence="10" type="ORF">IDH41_12255</name>
</gene>
<evidence type="ECO:0000256" key="3">
    <source>
        <dbReference type="ARBA" id="ARBA00022448"/>
    </source>
</evidence>